<sequence>VLTGFASRYAEPESQTITIVKDNLKAVPARDFNLGIEYGAVYTIKRPDSWEIIYNGTIVNSLHEPVPVKNLTLYFEDFDEFVEIATIDTDENSNFYFNYTKYGNIEQNPLVRIMYKGDGLYNPLDHIEYGGIEMGADQNWWFYDEDGDGWPEWPFTLYDLFAALQIESSPTTSDLSVYLAWMAEFNENSGTSTFDIVSNLEGLLKGNTSWTSGRRDSGLLFDGDGIITPPQSTGFVKSVQYKELVFSTSDVTKSIALDVGTNISNTIPFVTIKENVGDDWDDIMVDVYFTDSPATVYAQRSTSGATITVSIFIVEFDDVKVKVQSGTFSNTGTFAEETISQINTSKAIPMAYYKASGGDDDWDASMVTTDFTDTTTIRMERHGSSGTMSGHYYVFEAQDSEFSVQKAVLSMSSSQGYDTASINSVNMSKSFIVSSYESDRANDDPEDGALDVFLNSATEVRAERHSETSYFNGFPTINVFVITFTGAESVQRGDFTWANSDTFKETDITAVDLGSSMIKSGNMYGIMQSDGTGSSDVKSAFVQHEFVDTDTIRLERYTNNEDGKGHWEVIEWELMSSSPAVYEDFDYLLWNDILDNVFGNTSNQFVVTSWIYPTALTSNQSSNNVKNVFFSKDGMIEIGINESGYLELFLSTDLVQTTARYGIEGLIQTNEFTYIAIRYNESDVDIFIDDFWYRSAVGSIGEPWSGSVNITSGGDLIIGAELIKYSSFTGKLDDIS</sequence>
<feature type="non-terminal residue" evidence="1">
    <location>
        <position position="1"/>
    </location>
</feature>
<dbReference type="InterPro" id="IPR013320">
    <property type="entry name" value="ConA-like_dom_sf"/>
</dbReference>
<proteinExistence type="predicted"/>
<organism evidence="1">
    <name type="scientific">marine sediment metagenome</name>
    <dbReference type="NCBI Taxonomy" id="412755"/>
    <lineage>
        <taxon>unclassified sequences</taxon>
        <taxon>metagenomes</taxon>
        <taxon>ecological metagenomes</taxon>
    </lineage>
</organism>
<protein>
    <submittedName>
        <fullName evidence="1">Uncharacterized protein</fullName>
    </submittedName>
</protein>
<dbReference type="EMBL" id="LAZR01022927">
    <property type="protein sequence ID" value="KKL80194.1"/>
    <property type="molecule type" value="Genomic_DNA"/>
</dbReference>
<dbReference type="SUPFAM" id="SSF49899">
    <property type="entry name" value="Concanavalin A-like lectins/glucanases"/>
    <property type="match status" value="1"/>
</dbReference>
<accession>A0A0F9F1H3</accession>
<name>A0A0F9F1H3_9ZZZZ</name>
<comment type="caution">
    <text evidence="1">The sequence shown here is derived from an EMBL/GenBank/DDBJ whole genome shotgun (WGS) entry which is preliminary data.</text>
</comment>
<reference evidence="1" key="1">
    <citation type="journal article" date="2015" name="Nature">
        <title>Complex archaea that bridge the gap between prokaryotes and eukaryotes.</title>
        <authorList>
            <person name="Spang A."/>
            <person name="Saw J.H."/>
            <person name="Jorgensen S.L."/>
            <person name="Zaremba-Niedzwiedzka K."/>
            <person name="Martijn J."/>
            <person name="Lind A.E."/>
            <person name="van Eijk R."/>
            <person name="Schleper C."/>
            <person name="Guy L."/>
            <person name="Ettema T.J."/>
        </authorList>
    </citation>
    <scope>NUCLEOTIDE SEQUENCE</scope>
</reference>
<dbReference type="AlphaFoldDB" id="A0A0F9F1H3"/>
<gene>
    <name evidence="1" type="ORF">LCGC14_2007200</name>
</gene>
<feature type="non-terminal residue" evidence="1">
    <location>
        <position position="736"/>
    </location>
</feature>
<evidence type="ECO:0000313" key="1">
    <source>
        <dbReference type="EMBL" id="KKL80194.1"/>
    </source>
</evidence>